<dbReference type="InterPro" id="IPR024079">
    <property type="entry name" value="MetalloPept_cat_dom_sf"/>
</dbReference>
<feature type="disulfide bond" evidence="18">
    <location>
        <begin position="634"/>
        <end position="643"/>
    </location>
</feature>
<evidence type="ECO:0000256" key="4">
    <source>
        <dbReference type="ARBA" id="ARBA00022536"/>
    </source>
</evidence>
<dbReference type="PROSITE" id="PS50214">
    <property type="entry name" value="DISINTEGRIN_2"/>
    <property type="match status" value="1"/>
</dbReference>
<evidence type="ECO:0000256" key="3">
    <source>
        <dbReference type="ARBA" id="ARBA00020159"/>
    </source>
</evidence>
<keyword evidence="4 18" id="KW-0245">EGF-like domain</keyword>
<dbReference type="Gene3D" id="3.40.390.10">
    <property type="entry name" value="Collagenase (Catalytic Domain)"/>
    <property type="match status" value="1"/>
</dbReference>
<dbReference type="GO" id="GO:0007155">
    <property type="term" value="P:cell adhesion"/>
    <property type="evidence" value="ECO:0007669"/>
    <property type="project" value="UniProtKB-KW"/>
</dbReference>
<dbReference type="GO" id="GO:0004222">
    <property type="term" value="F:metalloendopeptidase activity"/>
    <property type="evidence" value="ECO:0007669"/>
    <property type="project" value="InterPro"/>
</dbReference>
<proteinExistence type="predicted"/>
<dbReference type="FunFam" id="4.10.70.10:FF:000001">
    <property type="entry name" value="Disintegrin and metalloproteinase domain-containing protein 22"/>
    <property type="match status" value="1"/>
</dbReference>
<comment type="caution">
    <text evidence="18">Lacks conserved residue(s) required for the propagation of feature annotation.</text>
</comment>
<comment type="caution">
    <text evidence="25">The sequence shown here is derived from an EMBL/GenBank/DDBJ whole genome shotgun (WGS) entry which is preliminary data.</text>
</comment>
<dbReference type="FunFam" id="3.40.390.10:FF:000033">
    <property type="entry name" value="A disintegrin and metallopeptidase domain 18"/>
    <property type="match status" value="1"/>
</dbReference>
<keyword evidence="11 18" id="KW-1015">Disulfide bond</keyword>
<evidence type="ECO:0000313" key="25">
    <source>
        <dbReference type="EMBL" id="KAG5194463.1"/>
    </source>
</evidence>
<evidence type="ECO:0000259" key="23">
    <source>
        <dbReference type="PROSITE" id="PS50214"/>
    </source>
</evidence>
<evidence type="ECO:0000256" key="19">
    <source>
        <dbReference type="PROSITE-ProRule" id="PRU00276"/>
    </source>
</evidence>
<keyword evidence="7 21" id="KW-0732">Signal</keyword>
<evidence type="ECO:0000256" key="16">
    <source>
        <dbReference type="ARBA" id="ARBA00032022"/>
    </source>
</evidence>
<dbReference type="InterPro" id="IPR036436">
    <property type="entry name" value="Disintegrin_dom_sf"/>
</dbReference>
<dbReference type="GO" id="GO:0008584">
    <property type="term" value="P:male gonad development"/>
    <property type="evidence" value="ECO:0007669"/>
    <property type="project" value="TreeGrafter"/>
</dbReference>
<dbReference type="CDD" id="cd04269">
    <property type="entry name" value="ZnMc_adamalysin_II_like"/>
    <property type="match status" value="1"/>
</dbReference>
<dbReference type="Proteomes" id="UP000664991">
    <property type="component" value="Chromosome 26"/>
</dbReference>
<dbReference type="SMART" id="SM00608">
    <property type="entry name" value="ACR"/>
    <property type="match status" value="1"/>
</dbReference>
<feature type="chain" id="PRO_5032935381" description="Disintegrin and metalloproteinase domain-containing protein 2" evidence="21">
    <location>
        <begin position="17"/>
        <end position="836"/>
    </location>
</feature>
<evidence type="ECO:0000256" key="12">
    <source>
        <dbReference type="ARBA" id="ARBA00023180"/>
    </source>
</evidence>
<name>A0A835ZS50_SHEEP</name>
<dbReference type="PANTHER" id="PTHR11905">
    <property type="entry name" value="ADAM A DISINTEGRIN AND METALLOPROTEASE DOMAIN"/>
    <property type="match status" value="1"/>
</dbReference>
<evidence type="ECO:0000256" key="10">
    <source>
        <dbReference type="ARBA" id="ARBA00023136"/>
    </source>
</evidence>
<feature type="region of interest" description="Disordered" evidence="20">
    <location>
        <begin position="756"/>
        <end position="775"/>
    </location>
</feature>
<dbReference type="PROSITE" id="PS50026">
    <property type="entry name" value="EGF_3"/>
    <property type="match status" value="1"/>
</dbReference>
<dbReference type="Pfam" id="PF00200">
    <property type="entry name" value="Disintegrin"/>
    <property type="match status" value="1"/>
</dbReference>
<evidence type="ECO:0000313" key="26">
    <source>
        <dbReference type="Proteomes" id="UP000664991"/>
    </source>
</evidence>
<evidence type="ECO:0000256" key="21">
    <source>
        <dbReference type="SAM" id="SignalP"/>
    </source>
</evidence>
<feature type="compositionally biased region" description="Polar residues" evidence="20">
    <location>
        <begin position="656"/>
        <end position="667"/>
    </location>
</feature>
<dbReference type="InterPro" id="IPR034027">
    <property type="entry name" value="Reprolysin_adamalysin"/>
</dbReference>
<dbReference type="SUPFAM" id="SSF57552">
    <property type="entry name" value="Blood coagulation inhibitor (disintegrin)"/>
    <property type="match status" value="1"/>
</dbReference>
<dbReference type="InterPro" id="IPR000742">
    <property type="entry name" value="EGF"/>
</dbReference>
<feature type="region of interest" description="Disordered" evidence="20">
    <location>
        <begin position="699"/>
        <end position="718"/>
    </location>
</feature>
<keyword evidence="9" id="KW-1133">Transmembrane helix</keyword>
<evidence type="ECO:0000256" key="6">
    <source>
        <dbReference type="ARBA" id="ARBA00022692"/>
    </source>
</evidence>
<evidence type="ECO:0000256" key="5">
    <source>
        <dbReference type="ARBA" id="ARBA00022553"/>
    </source>
</evidence>
<dbReference type="InterPro" id="IPR018358">
    <property type="entry name" value="Disintegrin_CS"/>
</dbReference>
<keyword evidence="10" id="KW-0472">Membrane</keyword>
<feature type="disulfide bond" evidence="17">
    <location>
        <begin position="444"/>
        <end position="464"/>
    </location>
</feature>
<keyword evidence="5" id="KW-0597">Phosphoprotein</keyword>
<dbReference type="PROSITE" id="PS00427">
    <property type="entry name" value="DISINTEGRIN_1"/>
    <property type="match status" value="1"/>
</dbReference>
<dbReference type="SUPFAM" id="SSF55486">
    <property type="entry name" value="Metalloproteases ('zincins'), catalytic domain"/>
    <property type="match status" value="1"/>
</dbReference>
<dbReference type="PROSITE" id="PS50215">
    <property type="entry name" value="ADAM_MEPRO"/>
    <property type="match status" value="1"/>
</dbReference>
<evidence type="ECO:0000256" key="9">
    <source>
        <dbReference type="ARBA" id="ARBA00022989"/>
    </source>
</evidence>
<dbReference type="GO" id="GO:0006508">
    <property type="term" value="P:proteolysis"/>
    <property type="evidence" value="ECO:0007669"/>
    <property type="project" value="InterPro"/>
</dbReference>
<dbReference type="GO" id="GO:0007339">
    <property type="term" value="P:binding of sperm to zona pellucida"/>
    <property type="evidence" value="ECO:0007669"/>
    <property type="project" value="TreeGrafter"/>
</dbReference>
<evidence type="ECO:0000259" key="24">
    <source>
        <dbReference type="PROSITE" id="PS50215"/>
    </source>
</evidence>
<keyword evidence="12" id="KW-0325">Glycoprotein</keyword>
<feature type="region of interest" description="Disordered" evidence="20">
    <location>
        <begin position="654"/>
        <end position="694"/>
    </location>
</feature>
<dbReference type="Pfam" id="PF01562">
    <property type="entry name" value="Pep_M12B_propep"/>
    <property type="match status" value="1"/>
</dbReference>
<dbReference type="InterPro" id="IPR002870">
    <property type="entry name" value="Peptidase_M12B_N"/>
</dbReference>
<accession>A0A835ZS50</accession>
<evidence type="ECO:0000259" key="22">
    <source>
        <dbReference type="PROSITE" id="PS50026"/>
    </source>
</evidence>
<feature type="domain" description="EGF-like" evidence="22">
    <location>
        <begin position="611"/>
        <end position="644"/>
    </location>
</feature>
<evidence type="ECO:0000256" key="13">
    <source>
        <dbReference type="ARBA" id="ARBA00025231"/>
    </source>
</evidence>
<dbReference type="GO" id="GO:0005886">
    <property type="term" value="C:plasma membrane"/>
    <property type="evidence" value="ECO:0007669"/>
    <property type="project" value="TreeGrafter"/>
</dbReference>
<dbReference type="AlphaFoldDB" id="A0A835ZS50"/>
<evidence type="ECO:0000256" key="18">
    <source>
        <dbReference type="PROSITE-ProRule" id="PRU00076"/>
    </source>
</evidence>
<evidence type="ECO:0000256" key="7">
    <source>
        <dbReference type="ARBA" id="ARBA00022729"/>
    </source>
</evidence>
<dbReference type="Gene3D" id="4.10.70.10">
    <property type="entry name" value="Disintegrin domain"/>
    <property type="match status" value="1"/>
</dbReference>
<keyword evidence="8" id="KW-0130">Cell adhesion</keyword>
<evidence type="ECO:0000256" key="20">
    <source>
        <dbReference type="SAM" id="MobiDB-lite"/>
    </source>
</evidence>
<keyword evidence="6" id="KW-0812">Transmembrane</keyword>
<comment type="subunit">
    <text evidence="2">Heterodimer with ADAM1/fertilin subunit alpha.</text>
</comment>
<dbReference type="PRINTS" id="PR00289">
    <property type="entry name" value="DISINTEGRIN"/>
</dbReference>
<evidence type="ECO:0000256" key="1">
    <source>
        <dbReference type="ARBA" id="ARBA00004479"/>
    </source>
</evidence>
<dbReference type="InterPro" id="IPR006586">
    <property type="entry name" value="ADAM_Cys-rich"/>
</dbReference>
<dbReference type="SMART" id="SM00050">
    <property type="entry name" value="DISIN"/>
    <property type="match status" value="1"/>
</dbReference>
<evidence type="ECO:0000256" key="15">
    <source>
        <dbReference type="ARBA" id="ARBA00031933"/>
    </source>
</evidence>
<feature type="signal peptide" evidence="21">
    <location>
        <begin position="1"/>
        <end position="16"/>
    </location>
</feature>
<comment type="subcellular location">
    <subcellularLocation>
        <location evidence="1">Membrane</location>
        <topology evidence="1">Single-pass type I membrane protein</topology>
    </subcellularLocation>
</comment>
<dbReference type="InterPro" id="IPR001762">
    <property type="entry name" value="Disintegrin_dom"/>
</dbReference>
<evidence type="ECO:0000256" key="8">
    <source>
        <dbReference type="ARBA" id="ARBA00022889"/>
    </source>
</evidence>
<dbReference type="InterPro" id="IPR001590">
    <property type="entry name" value="Peptidase_M12B"/>
</dbReference>
<feature type="domain" description="Disintegrin" evidence="23">
    <location>
        <begin position="383"/>
        <end position="472"/>
    </location>
</feature>
<feature type="domain" description="Peptidase M12B" evidence="24">
    <location>
        <begin position="178"/>
        <end position="375"/>
    </location>
</feature>
<dbReference type="PANTHER" id="PTHR11905:SF108">
    <property type="entry name" value="DISINTEGRIN AND METALLOPROTEINASE DOMAIN-CONTAINING PROTEIN 2"/>
    <property type="match status" value="1"/>
</dbReference>
<evidence type="ECO:0000256" key="17">
    <source>
        <dbReference type="PROSITE-ProRule" id="PRU00068"/>
    </source>
</evidence>
<protein>
    <recommendedName>
        <fullName evidence="3">Disintegrin and metalloproteinase domain-containing protein 2</fullName>
    </recommendedName>
    <alternativeName>
        <fullName evidence="14">Fertilin subunit beta</fullName>
    </alternativeName>
    <alternativeName>
        <fullName evidence="16">PH-30</fullName>
    </alternativeName>
    <alternativeName>
        <fullName evidence="15">PH30-beta</fullName>
    </alternativeName>
</protein>
<comment type="function">
    <text evidence="13">Sperm surface membrane protein that may be involved in sperm-egg plasma membrane adhesion and fusion during fertilization. Could have a direct role in sperm-zona binding or migration of sperm from the uterus into the oviduct. Interactions with egg membrane could be mediated via binding between its disintegrin-like domain to one or more integrins receptors on the egg. This is a non catalytic metalloprotease-like protein.</text>
</comment>
<gene>
    <name evidence="25" type="ORF">JEQ12_013260</name>
</gene>
<evidence type="ECO:0000256" key="2">
    <source>
        <dbReference type="ARBA" id="ARBA00011609"/>
    </source>
</evidence>
<evidence type="ECO:0000256" key="14">
    <source>
        <dbReference type="ARBA" id="ARBA00030994"/>
    </source>
</evidence>
<dbReference type="Pfam" id="PF01421">
    <property type="entry name" value="Reprolysin"/>
    <property type="match status" value="1"/>
</dbReference>
<evidence type="ECO:0000256" key="11">
    <source>
        <dbReference type="ARBA" id="ARBA00023157"/>
    </source>
</evidence>
<reference evidence="25 26" key="1">
    <citation type="submission" date="2020-12" db="EMBL/GenBank/DDBJ databases">
        <title>De novo assembly of Tibetan sheep genome.</title>
        <authorList>
            <person name="Li X."/>
        </authorList>
    </citation>
    <scope>NUCLEOTIDE SEQUENCE [LARGE SCALE GENOMIC DNA]</scope>
    <source>
        <tissue evidence="25">Heart</tissue>
    </source>
</reference>
<dbReference type="Pfam" id="PF08516">
    <property type="entry name" value="ADAM_CR"/>
    <property type="match status" value="1"/>
</dbReference>
<organism evidence="25 26">
    <name type="scientific">Ovis aries</name>
    <name type="common">Sheep</name>
    <dbReference type="NCBI Taxonomy" id="9940"/>
    <lineage>
        <taxon>Eukaryota</taxon>
        <taxon>Metazoa</taxon>
        <taxon>Chordata</taxon>
        <taxon>Craniata</taxon>
        <taxon>Vertebrata</taxon>
        <taxon>Euteleostomi</taxon>
        <taxon>Mammalia</taxon>
        <taxon>Eutheria</taxon>
        <taxon>Laurasiatheria</taxon>
        <taxon>Artiodactyla</taxon>
        <taxon>Ruminantia</taxon>
        <taxon>Pecora</taxon>
        <taxon>Bovidae</taxon>
        <taxon>Caprinae</taxon>
        <taxon>Ovis</taxon>
    </lineage>
</organism>
<feature type="compositionally biased region" description="Polar residues" evidence="20">
    <location>
        <begin position="679"/>
        <end position="694"/>
    </location>
</feature>
<dbReference type="EMBL" id="JAEMGP010000026">
    <property type="protein sequence ID" value="KAG5194463.1"/>
    <property type="molecule type" value="Genomic_DNA"/>
</dbReference>
<feature type="disulfide bond" evidence="19">
    <location>
        <begin position="331"/>
        <end position="336"/>
    </location>
</feature>
<sequence>MLCLLSLLLGLTGLQTDDNSERLRVQFTVPEKIRSTSSGGVETHVSYNILIEGKTYTVNLMQKAFLPHNFRVYGYSGTGSMKPLEQQFQNFCYYQGYIEGYPNSVAIISTCGGLRGLLQFENVSYGIEPLEPSIGFEHMVYQVKPRDSSSSVYTEKEIEPREKPYKIQNVEPLPDFSQYIEMHIVVEKDLYNHMGADTTIVIQKIFQLTGLTNAIFTSFNITVILSSLELWIDENKIPVTGDANELLHRFLKWKRSYLVLRPHDVAFLLVYREKSNYIGATFQGRMCDKHYGGGVALHSNTISLESLAVIIAQLLSLSMGIPYDDINKCHCPGEVCIMNPAAVHSSGVKFFSTCSVEDFLHFISKPKSQCLQNHPRLDPTYKAAVCGNGQVEEGEQCDCGGQQACDDQTNTCCNPGTCRFLPGSVCDTGLCCDSCAFSPKGNICRGSVDECDLHEYCNGSSAECQEDVYIQDGHPCGQNQWLCIRGKCMDGGKQCVELFGEGSSFAPLECFKKLNSMKDQSGNCGVTRTGFTPCRSENVKCGKIQCTYSKTRIIYVENASVLYSNINGQRCVGLDYAYGTEGSEMMWVKDGTVCGERKVCRNKQCVDSSYLNYDCTPEKCNNQGVCNNKKNCHCNPSYLPPNCQHPLPSWEGGSIDSGNFPPSSTGGAATLSGPAVLTSPGSRHANGSKSSTMVPSVYKNLVPKPVPPPSKASTWKANRMKHKSGPLSYSRESAFSSPISISKPVALAGGVVLSSPKESPASTTPPIEISSSHQTKLTCRTTDRKSKLWEIQRMTGMETSQRAEPVTSQKVWRMTAHLNQRKMERKAVIRMALFSL</sequence>